<proteinExistence type="predicted"/>
<dbReference type="AlphaFoldDB" id="A0A0F8YWC2"/>
<reference evidence="1" key="1">
    <citation type="journal article" date="2015" name="Nature">
        <title>Complex archaea that bridge the gap between prokaryotes and eukaryotes.</title>
        <authorList>
            <person name="Spang A."/>
            <person name="Saw J.H."/>
            <person name="Jorgensen S.L."/>
            <person name="Zaremba-Niedzwiedzka K."/>
            <person name="Martijn J."/>
            <person name="Lind A.E."/>
            <person name="van Eijk R."/>
            <person name="Schleper C."/>
            <person name="Guy L."/>
            <person name="Ettema T.J."/>
        </authorList>
    </citation>
    <scope>NUCLEOTIDE SEQUENCE</scope>
</reference>
<organism evidence="1">
    <name type="scientific">marine sediment metagenome</name>
    <dbReference type="NCBI Taxonomy" id="412755"/>
    <lineage>
        <taxon>unclassified sequences</taxon>
        <taxon>metagenomes</taxon>
        <taxon>ecological metagenomes</taxon>
    </lineage>
</organism>
<evidence type="ECO:0000313" key="1">
    <source>
        <dbReference type="EMBL" id="KKK85703.1"/>
    </source>
</evidence>
<comment type="caution">
    <text evidence="1">The sequence shown here is derived from an EMBL/GenBank/DDBJ whole genome shotgun (WGS) entry which is preliminary data.</text>
</comment>
<dbReference type="EMBL" id="LAZR01051184">
    <property type="protein sequence ID" value="KKK85703.1"/>
    <property type="molecule type" value="Genomic_DNA"/>
</dbReference>
<gene>
    <name evidence="1" type="ORF">LCGC14_2770620</name>
</gene>
<sequence length="163" mass="18646">MNQIPLIITGCVTIKPALPTKYVNDLEDVFLHEEGLIPPGNFLDSGYEHPFRDGGGWDFRKGKENPIRLWPFKTSSQAWNRTVIEWGEYDEKTDYFMFAPILAYLLAMIHADNPNHEYAGKFEVLSENRVDDGTDASPAIVGRQLFLRGTKFLYCFENPPTTK</sequence>
<accession>A0A0F8YWC2</accession>
<protein>
    <submittedName>
        <fullName evidence="1">Uncharacterized protein</fullName>
    </submittedName>
</protein>
<name>A0A0F8YWC2_9ZZZZ</name>